<dbReference type="GO" id="GO:0003677">
    <property type="term" value="F:DNA binding"/>
    <property type="evidence" value="ECO:0007669"/>
    <property type="project" value="UniProtKB-KW"/>
</dbReference>
<proteinExistence type="predicted"/>
<evidence type="ECO:0000256" key="5">
    <source>
        <dbReference type="ARBA" id="ARBA00023163"/>
    </source>
</evidence>
<dbReference type="GO" id="GO:0000981">
    <property type="term" value="F:DNA-binding transcription factor activity, RNA polymerase II-specific"/>
    <property type="evidence" value="ECO:0007669"/>
    <property type="project" value="InterPro"/>
</dbReference>
<feature type="domain" description="Zn(2)-C6 fungal-type" evidence="8">
    <location>
        <begin position="59"/>
        <end position="89"/>
    </location>
</feature>
<organism evidence="9 10">
    <name type="scientific">Aspergillus homomorphus (strain CBS 101889)</name>
    <dbReference type="NCBI Taxonomy" id="1450537"/>
    <lineage>
        <taxon>Eukaryota</taxon>
        <taxon>Fungi</taxon>
        <taxon>Dikarya</taxon>
        <taxon>Ascomycota</taxon>
        <taxon>Pezizomycotina</taxon>
        <taxon>Eurotiomycetes</taxon>
        <taxon>Eurotiomycetidae</taxon>
        <taxon>Eurotiales</taxon>
        <taxon>Aspergillaceae</taxon>
        <taxon>Aspergillus</taxon>
        <taxon>Aspergillus subgen. Circumdati</taxon>
    </lineage>
</organism>
<dbReference type="Gene3D" id="4.10.240.10">
    <property type="entry name" value="Zn(2)-C6 fungal-type DNA-binding domain"/>
    <property type="match status" value="1"/>
</dbReference>
<dbReference type="GO" id="GO:0009893">
    <property type="term" value="P:positive regulation of metabolic process"/>
    <property type="evidence" value="ECO:0007669"/>
    <property type="project" value="UniProtKB-ARBA"/>
</dbReference>
<evidence type="ECO:0000256" key="4">
    <source>
        <dbReference type="ARBA" id="ARBA00023125"/>
    </source>
</evidence>
<dbReference type="GO" id="GO:0008270">
    <property type="term" value="F:zinc ion binding"/>
    <property type="evidence" value="ECO:0007669"/>
    <property type="project" value="InterPro"/>
</dbReference>
<dbReference type="GeneID" id="37204949"/>
<protein>
    <recommendedName>
        <fullName evidence="8">Zn(2)-C6 fungal-type domain-containing protein</fullName>
    </recommendedName>
</protein>
<feature type="region of interest" description="Disordered" evidence="7">
    <location>
        <begin position="1"/>
        <end position="58"/>
    </location>
</feature>
<evidence type="ECO:0000256" key="6">
    <source>
        <dbReference type="ARBA" id="ARBA00023242"/>
    </source>
</evidence>
<dbReference type="InterPro" id="IPR001138">
    <property type="entry name" value="Zn2Cys6_DnaBD"/>
</dbReference>
<keyword evidence="3" id="KW-0805">Transcription regulation</keyword>
<dbReference type="PANTHER" id="PTHR36206">
    <property type="entry name" value="ASPERCRYPTIN BIOSYNTHESIS CLUSTER-SPECIFIC TRANSCRIPTION REGULATOR ATNN-RELATED"/>
    <property type="match status" value="1"/>
</dbReference>
<dbReference type="SMART" id="SM00066">
    <property type="entry name" value="GAL4"/>
    <property type="match status" value="1"/>
</dbReference>
<evidence type="ECO:0000256" key="2">
    <source>
        <dbReference type="ARBA" id="ARBA00022833"/>
    </source>
</evidence>
<feature type="compositionally biased region" description="Polar residues" evidence="7">
    <location>
        <begin position="33"/>
        <end position="44"/>
    </location>
</feature>
<dbReference type="OrthoDB" id="4480194at2759"/>
<name>A0A395HSW4_ASPHC</name>
<evidence type="ECO:0000256" key="3">
    <source>
        <dbReference type="ARBA" id="ARBA00023015"/>
    </source>
</evidence>
<dbReference type="PROSITE" id="PS50048">
    <property type="entry name" value="ZN2_CY6_FUNGAL_2"/>
    <property type="match status" value="1"/>
</dbReference>
<dbReference type="PROSITE" id="PS00463">
    <property type="entry name" value="ZN2_CY6_FUNGAL_1"/>
    <property type="match status" value="1"/>
</dbReference>
<evidence type="ECO:0000256" key="1">
    <source>
        <dbReference type="ARBA" id="ARBA00022723"/>
    </source>
</evidence>
<evidence type="ECO:0000313" key="9">
    <source>
        <dbReference type="EMBL" id="RAL10870.1"/>
    </source>
</evidence>
<keyword evidence="6" id="KW-0539">Nucleus</keyword>
<keyword evidence="4" id="KW-0238">DNA-binding</keyword>
<dbReference type="CDD" id="cd00067">
    <property type="entry name" value="GAL4"/>
    <property type="match status" value="1"/>
</dbReference>
<reference evidence="9 10" key="1">
    <citation type="submission" date="2018-02" db="EMBL/GenBank/DDBJ databases">
        <title>The genomes of Aspergillus section Nigri reveals drivers in fungal speciation.</title>
        <authorList>
            <consortium name="DOE Joint Genome Institute"/>
            <person name="Vesth T.C."/>
            <person name="Nybo J."/>
            <person name="Theobald S."/>
            <person name="Brandl J."/>
            <person name="Frisvad J.C."/>
            <person name="Nielsen K.F."/>
            <person name="Lyhne E.K."/>
            <person name="Kogle M.E."/>
            <person name="Kuo A."/>
            <person name="Riley R."/>
            <person name="Clum A."/>
            <person name="Nolan M."/>
            <person name="Lipzen A."/>
            <person name="Salamov A."/>
            <person name="Henrissat B."/>
            <person name="Wiebenga A."/>
            <person name="De vries R.P."/>
            <person name="Grigoriev I.V."/>
            <person name="Mortensen U.H."/>
            <person name="Andersen M.R."/>
            <person name="Baker S.E."/>
        </authorList>
    </citation>
    <scope>NUCLEOTIDE SEQUENCE [LARGE SCALE GENOMIC DNA]</scope>
    <source>
        <strain evidence="9 10">CBS 101889</strain>
    </source>
</reference>
<dbReference type="AlphaFoldDB" id="A0A395HSW4"/>
<dbReference type="SUPFAM" id="SSF57701">
    <property type="entry name" value="Zn2/Cys6 DNA-binding domain"/>
    <property type="match status" value="1"/>
</dbReference>
<evidence type="ECO:0000313" key="10">
    <source>
        <dbReference type="Proteomes" id="UP000248961"/>
    </source>
</evidence>
<dbReference type="Pfam" id="PF00172">
    <property type="entry name" value="Zn_clus"/>
    <property type="match status" value="1"/>
</dbReference>
<keyword evidence="10" id="KW-1185">Reference proteome</keyword>
<keyword evidence="1" id="KW-0479">Metal-binding</keyword>
<dbReference type="VEuPathDB" id="FungiDB:BO97DRAFT_478987"/>
<dbReference type="InterPro" id="IPR036864">
    <property type="entry name" value="Zn2-C6_fun-type_DNA-bd_sf"/>
</dbReference>
<dbReference type="InterPro" id="IPR052360">
    <property type="entry name" value="Transcr_Regulatory_Proteins"/>
</dbReference>
<evidence type="ECO:0000256" key="7">
    <source>
        <dbReference type="SAM" id="MobiDB-lite"/>
    </source>
</evidence>
<dbReference type="RefSeq" id="XP_025550024.1">
    <property type="nucleotide sequence ID" value="XM_025700660.1"/>
</dbReference>
<dbReference type="PANTHER" id="PTHR36206:SF16">
    <property type="entry name" value="TRANSCRIPTION FACTOR DOMAIN-CONTAINING PROTEIN-RELATED"/>
    <property type="match status" value="1"/>
</dbReference>
<evidence type="ECO:0000259" key="8">
    <source>
        <dbReference type="PROSITE" id="PS50048"/>
    </source>
</evidence>
<keyword evidence="5" id="KW-0804">Transcription</keyword>
<sequence>MTGRKAMIAPTRKRPASPQPCRPTRLTFRHPGTSITTKHPTQMADQARQKQLTRRSRNGCRTCRARHVKCDETPGACKRCTSTGRQCEYDAIRLPRASGAIAKAIWSQLAGVPVAAPSSRPDTNTDERRCFNSFFNHTVPLQASRFDFTEVWQRDVLQVSNAEPAAYHAIVALGVLQENVETRGMAVCKTMALHDPFIRFAFEQYGKAMALLRRRLASNDPQVRTLALLCSINFTCIELFQGNYTTARMHLRRGIQFAAQHDQYLAQHTTRQHSPPPPPTAPLHPGAALEGAVVQVFMLIDEKLAMFEKFMTLPEAQSTIDQYTPTDVTSPGSSSSSSSINMDLESIAEASFLMTTLINKMLSISMSLYN</sequence>
<dbReference type="Proteomes" id="UP000248961">
    <property type="component" value="Unassembled WGS sequence"/>
</dbReference>
<keyword evidence="2" id="KW-0862">Zinc</keyword>
<accession>A0A395HSW4</accession>
<gene>
    <name evidence="9" type="ORF">BO97DRAFT_478987</name>
</gene>
<dbReference type="EMBL" id="KZ824292">
    <property type="protein sequence ID" value="RAL10870.1"/>
    <property type="molecule type" value="Genomic_DNA"/>
</dbReference>